<protein>
    <recommendedName>
        <fullName evidence="2">GMP reductase</fullName>
        <ecNumber evidence="1">1.7.1.7</ecNumber>
    </recommendedName>
    <alternativeName>
        <fullName evidence="6">Guanosine 5'-monophosphate oxidoreductase</fullName>
    </alternativeName>
</protein>
<dbReference type="EC" id="1.7.1.7" evidence="1"/>
<dbReference type="FunFam" id="3.20.20.70:FF:000424">
    <property type="entry name" value="Inosine-5'-monophosphate dehydrogenase 2"/>
    <property type="match status" value="1"/>
</dbReference>
<keyword evidence="3" id="KW-0521">NADP</keyword>
<evidence type="ECO:0000256" key="1">
    <source>
        <dbReference type="ARBA" id="ARBA00012678"/>
    </source>
</evidence>
<keyword evidence="5" id="KW-0560">Oxidoreductase</keyword>
<keyword evidence="10" id="KW-1185">Reference proteome</keyword>
<dbReference type="InterPro" id="IPR005993">
    <property type="entry name" value="GMPR"/>
</dbReference>
<dbReference type="SMART" id="SM01240">
    <property type="entry name" value="IMPDH"/>
    <property type="match status" value="1"/>
</dbReference>
<dbReference type="GO" id="GO:0009117">
    <property type="term" value="P:nucleotide metabolic process"/>
    <property type="evidence" value="ECO:0007669"/>
    <property type="project" value="InterPro"/>
</dbReference>
<dbReference type="GO" id="GO:1902560">
    <property type="term" value="C:GMP reductase complex"/>
    <property type="evidence" value="ECO:0007669"/>
    <property type="project" value="InterPro"/>
</dbReference>
<feature type="domain" description="IMP dehydrogenase/GMP reductase" evidence="8">
    <location>
        <begin position="115"/>
        <end position="331"/>
    </location>
</feature>
<feature type="domain" description="IMP dehydrogenase/GMP reductase" evidence="8">
    <location>
        <begin position="9"/>
        <end position="83"/>
    </location>
</feature>
<dbReference type="NCBIfam" id="NF003470">
    <property type="entry name" value="PRK05096.1"/>
    <property type="match status" value="1"/>
</dbReference>
<dbReference type="Pfam" id="PF00478">
    <property type="entry name" value="IMPDH"/>
    <property type="match status" value="2"/>
</dbReference>
<proteinExistence type="inferred from homology"/>
<evidence type="ECO:0000256" key="5">
    <source>
        <dbReference type="ARBA" id="ARBA00023002"/>
    </source>
</evidence>
<keyword evidence="4" id="KW-0630">Potassium</keyword>
<evidence type="ECO:0000313" key="9">
    <source>
        <dbReference type="EMBL" id="ALH23046.1"/>
    </source>
</evidence>
<dbReference type="GO" id="GO:0003920">
    <property type="term" value="F:GMP reductase activity"/>
    <property type="evidence" value="ECO:0007669"/>
    <property type="project" value="UniProtKB-EC"/>
</dbReference>
<evidence type="ECO:0000313" key="10">
    <source>
        <dbReference type="Proteomes" id="UP000203826"/>
    </source>
</evidence>
<dbReference type="GO" id="GO:0016616">
    <property type="term" value="F:oxidoreductase activity, acting on the CH-OH group of donors, NAD or NADP as acceptor"/>
    <property type="evidence" value="ECO:0007669"/>
    <property type="project" value="UniProtKB-ARBA"/>
</dbReference>
<dbReference type="InterPro" id="IPR050139">
    <property type="entry name" value="GMP_reductase"/>
</dbReference>
<comment type="catalytic activity">
    <reaction evidence="7">
        <text>IMP + NH4(+) + NADP(+) = GMP + NADPH + 2 H(+)</text>
        <dbReference type="Rhea" id="RHEA:17185"/>
        <dbReference type="ChEBI" id="CHEBI:15378"/>
        <dbReference type="ChEBI" id="CHEBI:28938"/>
        <dbReference type="ChEBI" id="CHEBI:57783"/>
        <dbReference type="ChEBI" id="CHEBI:58053"/>
        <dbReference type="ChEBI" id="CHEBI:58115"/>
        <dbReference type="ChEBI" id="CHEBI:58349"/>
        <dbReference type="EC" id="1.7.1.7"/>
    </reaction>
</comment>
<dbReference type="InterPro" id="IPR001093">
    <property type="entry name" value="IMP_DH_GMPRt"/>
</dbReference>
<evidence type="ECO:0000256" key="6">
    <source>
        <dbReference type="ARBA" id="ARBA00030699"/>
    </source>
</evidence>
<evidence type="ECO:0000256" key="2">
    <source>
        <dbReference type="ARBA" id="ARBA00015800"/>
    </source>
</evidence>
<dbReference type="PANTHER" id="PTHR43170:SF5">
    <property type="entry name" value="GMP REDUCTASE"/>
    <property type="match status" value="1"/>
</dbReference>
<dbReference type="CDD" id="cd00381">
    <property type="entry name" value="IMPDH"/>
    <property type="match status" value="1"/>
</dbReference>
<dbReference type="InterPro" id="IPR013785">
    <property type="entry name" value="Aldolase_TIM"/>
</dbReference>
<dbReference type="HAMAP" id="MF_00596">
    <property type="entry name" value="GMP_reduct_type1"/>
    <property type="match status" value="1"/>
</dbReference>
<dbReference type="KEGG" id="vg:26049007"/>
<accession>A0A0N9Q9A5</accession>
<name>A0A0N9Q9A5_9VIRU</name>
<reference evidence="9 10" key="1">
    <citation type="journal article" date="2015" name="Genome Announc.">
        <title>The 474-Kilobase-Pair Complete Genome Sequence of CeV-01B, a Virus Infecting Haptolina (Chrysochromulina) ericina (Prymnesiophyceae).</title>
        <authorList>
            <person name="Gallot-Lavallee L."/>
            <person name="Pagarete A."/>
            <person name="Legendre M."/>
            <person name="Santini S."/>
            <person name="Sandaa R.A."/>
            <person name="Himmelbauer H."/>
            <person name="Ogata H."/>
            <person name="Bratbak G."/>
            <person name="Claverie J.M."/>
        </authorList>
    </citation>
    <scope>NUCLEOTIDE SEQUENCE [LARGE SCALE GENOMIC DNA]</scope>
    <source>
        <strain evidence="9">CeV-01B</strain>
    </source>
</reference>
<evidence type="ECO:0000259" key="8">
    <source>
        <dbReference type="Pfam" id="PF00478"/>
    </source>
</evidence>
<sequence length="339" mass="37361">MKIENEVKLTFDDVMIKPKRSTLKSRNDVSLSRKFKFRHSQFNWEGVPIIAANMDTVGTLEMANNLSEHKMLTALHKFYTHKDLANINLDYTILTIGEGKIPDYLSDKAFYDKYNFLLVDVANGYRECFLEFIKELRAKFPNKIIIAGNVATREMTEALILAGADIVKIGIGPGAVCTTRKVTGVGYPQLSAISECADAAHGLNGHVIADGGCKSPGDIAKAFGAGADFVMLGGMLAAHDECAGEVVEENGENYKVFYGMSSRAAQEKYYEKVADYRASEGKRVKLKCKGPVEMTVREILGGLRSSHSYIGATNIKNFPKCCTFVRCTQTTNEVFTNLS</sequence>
<dbReference type="Proteomes" id="UP000203826">
    <property type="component" value="Segment"/>
</dbReference>
<gene>
    <name evidence="9" type="ORF">ceV_140</name>
</gene>
<dbReference type="PANTHER" id="PTHR43170">
    <property type="entry name" value="GMP REDUCTASE"/>
    <property type="match status" value="1"/>
</dbReference>
<evidence type="ECO:0000256" key="7">
    <source>
        <dbReference type="ARBA" id="ARBA00048616"/>
    </source>
</evidence>
<dbReference type="PIRSF" id="PIRSF000235">
    <property type="entry name" value="GMP_reductase"/>
    <property type="match status" value="1"/>
</dbReference>
<evidence type="ECO:0000256" key="3">
    <source>
        <dbReference type="ARBA" id="ARBA00022857"/>
    </source>
</evidence>
<dbReference type="EMBL" id="KT820662">
    <property type="protein sequence ID" value="ALH23046.1"/>
    <property type="molecule type" value="Genomic_DNA"/>
</dbReference>
<organism evidence="9 10">
    <name type="scientific">Chrysochromulina ericina virus CeV-01B</name>
    <dbReference type="NCBI Taxonomy" id="3070830"/>
    <lineage>
        <taxon>Viruses</taxon>
        <taxon>Varidnaviria</taxon>
        <taxon>Bamfordvirae</taxon>
        <taxon>Nucleocytoviricota</taxon>
        <taxon>Megaviricetes</taxon>
        <taxon>Imitervirales</taxon>
        <taxon>Mesomimiviridae</taxon>
        <taxon>Tethysvirus</taxon>
        <taxon>Tethysvirus raunefjordenense</taxon>
    </lineage>
</organism>
<dbReference type="OrthoDB" id="17958at10239"/>
<evidence type="ECO:0000256" key="4">
    <source>
        <dbReference type="ARBA" id="ARBA00022958"/>
    </source>
</evidence>
<dbReference type="Gene3D" id="3.20.20.70">
    <property type="entry name" value="Aldolase class I"/>
    <property type="match status" value="1"/>
</dbReference>
<dbReference type="SUPFAM" id="SSF51412">
    <property type="entry name" value="Inosine monophosphate dehydrogenase (IMPDH)"/>
    <property type="match status" value="1"/>
</dbReference>